<keyword evidence="3" id="KW-0010">Activator</keyword>
<evidence type="ECO:0000313" key="6">
    <source>
        <dbReference type="EMBL" id="SFH57544.1"/>
    </source>
</evidence>
<evidence type="ECO:0000313" key="7">
    <source>
        <dbReference type="Proteomes" id="UP000199518"/>
    </source>
</evidence>
<reference evidence="7" key="1">
    <citation type="submission" date="2016-10" db="EMBL/GenBank/DDBJ databases">
        <authorList>
            <person name="Varghese N."/>
            <person name="Submissions S."/>
        </authorList>
    </citation>
    <scope>NUCLEOTIDE SEQUENCE [LARGE SCALE GENOMIC DNA]</scope>
    <source>
        <strain evidence="7">DSM 26348</strain>
    </source>
</reference>
<dbReference type="InterPro" id="IPR003313">
    <property type="entry name" value="AraC-bd"/>
</dbReference>
<dbReference type="Pfam" id="PF02311">
    <property type="entry name" value="AraC_binding"/>
    <property type="match status" value="1"/>
</dbReference>
<dbReference type="InterPro" id="IPR050204">
    <property type="entry name" value="AraC_XylS_family_regulators"/>
</dbReference>
<organism evidence="6 7">
    <name type="scientific">Planctomicrobium piriforme</name>
    <dbReference type="NCBI Taxonomy" id="1576369"/>
    <lineage>
        <taxon>Bacteria</taxon>
        <taxon>Pseudomonadati</taxon>
        <taxon>Planctomycetota</taxon>
        <taxon>Planctomycetia</taxon>
        <taxon>Planctomycetales</taxon>
        <taxon>Planctomycetaceae</taxon>
        <taxon>Planctomicrobium</taxon>
    </lineage>
</organism>
<dbReference type="EMBL" id="FOQD01000001">
    <property type="protein sequence ID" value="SFH57544.1"/>
    <property type="molecule type" value="Genomic_DNA"/>
</dbReference>
<dbReference type="InterPro" id="IPR018062">
    <property type="entry name" value="HTH_AraC-typ_CS"/>
</dbReference>
<dbReference type="InterPro" id="IPR018060">
    <property type="entry name" value="HTH_AraC"/>
</dbReference>
<evidence type="ECO:0000256" key="4">
    <source>
        <dbReference type="ARBA" id="ARBA00023163"/>
    </source>
</evidence>
<dbReference type="RefSeq" id="WP_175516972.1">
    <property type="nucleotide sequence ID" value="NZ_FOQD01000001.1"/>
</dbReference>
<dbReference type="PANTHER" id="PTHR46796">
    <property type="entry name" value="HTH-TYPE TRANSCRIPTIONAL ACTIVATOR RHAS-RELATED"/>
    <property type="match status" value="1"/>
</dbReference>
<dbReference type="InterPro" id="IPR009057">
    <property type="entry name" value="Homeodomain-like_sf"/>
</dbReference>
<dbReference type="SMART" id="SM00342">
    <property type="entry name" value="HTH_ARAC"/>
    <property type="match status" value="1"/>
</dbReference>
<evidence type="ECO:0000256" key="3">
    <source>
        <dbReference type="ARBA" id="ARBA00023159"/>
    </source>
</evidence>
<dbReference type="PROSITE" id="PS00041">
    <property type="entry name" value="HTH_ARAC_FAMILY_1"/>
    <property type="match status" value="1"/>
</dbReference>
<keyword evidence="2" id="KW-0238">DNA-binding</keyword>
<dbReference type="Proteomes" id="UP000199518">
    <property type="component" value="Unassembled WGS sequence"/>
</dbReference>
<dbReference type="InterPro" id="IPR037923">
    <property type="entry name" value="HTH-like"/>
</dbReference>
<name>A0A1I3B5I7_9PLAN</name>
<dbReference type="SUPFAM" id="SSF51215">
    <property type="entry name" value="Regulatory protein AraC"/>
    <property type="match status" value="1"/>
</dbReference>
<proteinExistence type="predicted"/>
<dbReference type="GO" id="GO:0003700">
    <property type="term" value="F:DNA-binding transcription factor activity"/>
    <property type="evidence" value="ECO:0007669"/>
    <property type="project" value="InterPro"/>
</dbReference>
<keyword evidence="4" id="KW-0804">Transcription</keyword>
<dbReference type="SUPFAM" id="SSF46689">
    <property type="entry name" value="Homeodomain-like"/>
    <property type="match status" value="2"/>
</dbReference>
<protein>
    <submittedName>
        <fullName evidence="6">AraC-like ligand binding domain-containing protein</fullName>
    </submittedName>
</protein>
<keyword evidence="1" id="KW-0805">Transcription regulation</keyword>
<feature type="domain" description="HTH araC/xylS-type" evidence="5">
    <location>
        <begin position="206"/>
        <end position="306"/>
    </location>
</feature>
<dbReference type="STRING" id="1576369.SAMN05421753_101250"/>
<dbReference type="PROSITE" id="PS01124">
    <property type="entry name" value="HTH_ARAC_FAMILY_2"/>
    <property type="match status" value="1"/>
</dbReference>
<sequence>MNPPFFHPDSLPAPSTYEDVFAGTKGTVSKNDVEFRSSRRRSLQLGRVRIREAFPGPPMPYYWLRFAVSEAPATYEMNYGDGWFRRQPNSFILVPPNAECRMRGDCRGDFESLFLAFPETEVRQIAGELLETEGAHLLRAPKTEIADPYVGVLLKQLWAQSGETSLGSDIMVEGTFISLLGRLLMLGEGSREMPAVQERGGAAIVDRAVRFMRENLKARVSLEEIAGAARVSRPYLTRIFKRETGRTVHDHLVELRIKHAQELIRYFGKNLTLAEVAEQCGFANDGHLIRAFNQQLGMTPQQFRERV</sequence>
<gene>
    <name evidence="6" type="ORF">SAMN05421753_101250</name>
</gene>
<keyword evidence="7" id="KW-1185">Reference proteome</keyword>
<evidence type="ECO:0000256" key="1">
    <source>
        <dbReference type="ARBA" id="ARBA00023015"/>
    </source>
</evidence>
<accession>A0A1I3B5I7</accession>
<dbReference type="Gene3D" id="1.10.10.60">
    <property type="entry name" value="Homeodomain-like"/>
    <property type="match status" value="1"/>
</dbReference>
<evidence type="ECO:0000259" key="5">
    <source>
        <dbReference type="PROSITE" id="PS01124"/>
    </source>
</evidence>
<evidence type="ECO:0000256" key="2">
    <source>
        <dbReference type="ARBA" id="ARBA00023125"/>
    </source>
</evidence>
<dbReference type="Pfam" id="PF12833">
    <property type="entry name" value="HTH_18"/>
    <property type="match status" value="1"/>
</dbReference>
<dbReference type="AlphaFoldDB" id="A0A1I3B5I7"/>
<dbReference type="GO" id="GO:0043565">
    <property type="term" value="F:sequence-specific DNA binding"/>
    <property type="evidence" value="ECO:0007669"/>
    <property type="project" value="InterPro"/>
</dbReference>